<evidence type="ECO:0000256" key="1">
    <source>
        <dbReference type="SAM" id="MobiDB-lite"/>
    </source>
</evidence>
<evidence type="ECO:0000313" key="2">
    <source>
        <dbReference type="EMBL" id="CAB9503601.1"/>
    </source>
</evidence>
<organism evidence="2 3">
    <name type="scientific">Seminavis robusta</name>
    <dbReference type="NCBI Taxonomy" id="568900"/>
    <lineage>
        <taxon>Eukaryota</taxon>
        <taxon>Sar</taxon>
        <taxon>Stramenopiles</taxon>
        <taxon>Ochrophyta</taxon>
        <taxon>Bacillariophyta</taxon>
        <taxon>Bacillariophyceae</taxon>
        <taxon>Bacillariophycidae</taxon>
        <taxon>Naviculales</taxon>
        <taxon>Naviculaceae</taxon>
        <taxon>Seminavis</taxon>
    </lineage>
</organism>
<gene>
    <name evidence="2" type="ORF">SEMRO_171_G075590.1</name>
</gene>
<accession>A0A9N8DK22</accession>
<proteinExistence type="predicted"/>
<sequence length="148" mass="16668">MSTDTSSRGVKKDKHAARKESDAMFQEMDADQSSSASQEEIAKFVASNSQLWSELSRKVMQPPEVVIQVATRVAMELTSGKEGQAALDAELTPEQFHQFRKKYILDSTGSEEFYQRAVLPTMIKTAVGNWMQRNWTSFLIPSMSQEVL</sequence>
<keyword evidence="3" id="KW-1185">Reference proteome</keyword>
<feature type="region of interest" description="Disordered" evidence="1">
    <location>
        <begin position="1"/>
        <end position="39"/>
    </location>
</feature>
<evidence type="ECO:0000313" key="3">
    <source>
        <dbReference type="Proteomes" id="UP001153069"/>
    </source>
</evidence>
<dbReference type="EMBL" id="CAICTM010000170">
    <property type="protein sequence ID" value="CAB9503601.1"/>
    <property type="molecule type" value="Genomic_DNA"/>
</dbReference>
<comment type="caution">
    <text evidence="2">The sequence shown here is derived from an EMBL/GenBank/DDBJ whole genome shotgun (WGS) entry which is preliminary data.</text>
</comment>
<name>A0A9N8DK22_9STRA</name>
<dbReference type="Proteomes" id="UP001153069">
    <property type="component" value="Unassembled WGS sequence"/>
</dbReference>
<protein>
    <submittedName>
        <fullName evidence="2">Uncharacterized protein</fullName>
    </submittedName>
</protein>
<reference evidence="2" key="1">
    <citation type="submission" date="2020-06" db="EMBL/GenBank/DDBJ databases">
        <authorList>
            <consortium name="Plant Systems Biology data submission"/>
        </authorList>
    </citation>
    <scope>NUCLEOTIDE SEQUENCE</scope>
    <source>
        <strain evidence="2">D6</strain>
    </source>
</reference>
<dbReference type="AlphaFoldDB" id="A0A9N8DK22"/>